<evidence type="ECO:0000259" key="2">
    <source>
        <dbReference type="PROSITE" id="PS50110"/>
    </source>
</evidence>
<dbReference type="InterPro" id="IPR011006">
    <property type="entry name" value="CheY-like_superfamily"/>
</dbReference>
<reference evidence="4" key="1">
    <citation type="submission" date="2021-01" db="EMBL/GenBank/DDBJ databases">
        <title>Modified the classification status of verrucomicrobia.</title>
        <authorList>
            <person name="Feng X."/>
        </authorList>
    </citation>
    <scope>NUCLEOTIDE SEQUENCE</scope>
    <source>
        <strain evidence="4">JCM 18052</strain>
    </source>
</reference>
<dbReference type="PROSITE" id="PS50110">
    <property type="entry name" value="RESPONSE_REGULATORY"/>
    <property type="match status" value="1"/>
</dbReference>
<dbReference type="RefSeq" id="WP_200353202.1">
    <property type="nucleotide sequence ID" value="NZ_BAABHZ010000002.1"/>
</dbReference>
<dbReference type="AlphaFoldDB" id="A0A934R4H8"/>
<feature type="modified residue" description="4-aspartylphosphate" evidence="1">
    <location>
        <position position="54"/>
    </location>
</feature>
<dbReference type="PROSITE" id="PS50930">
    <property type="entry name" value="HTH_LYTTR"/>
    <property type="match status" value="1"/>
</dbReference>
<evidence type="ECO:0000256" key="1">
    <source>
        <dbReference type="PROSITE-ProRule" id="PRU00169"/>
    </source>
</evidence>
<sequence>MPGVIIVDDEVGARRGLRRLLEAHDDVRILGEAENVAAAKDLLAEATPDLVFLDIEMPGGNGFGLLEALRPETKVIFVTAHSHHAVKAFEVDAVDYLLKPLDPDRLATALLRARQRVEAAAVRPPRYNRDDHLTLRDGRRTFVVPIRKIVALEADGDLTRFLISESKPLLISQTLGRFAKILPDPPFVRINRSLIVNLDKVEALENTSRNASLLFLQGNEKPIGLRRITATRLREALGLGR</sequence>
<dbReference type="Pfam" id="PF00072">
    <property type="entry name" value="Response_reg"/>
    <property type="match status" value="1"/>
</dbReference>
<keyword evidence="5" id="KW-1185">Reference proteome</keyword>
<evidence type="ECO:0000313" key="4">
    <source>
        <dbReference type="EMBL" id="MBK1818253.1"/>
    </source>
</evidence>
<keyword evidence="1" id="KW-0597">Phosphoprotein</keyword>
<feature type="domain" description="Response regulatory" evidence="2">
    <location>
        <begin position="3"/>
        <end position="114"/>
    </location>
</feature>
<dbReference type="SMART" id="SM00850">
    <property type="entry name" value="LytTR"/>
    <property type="match status" value="1"/>
</dbReference>
<accession>A0A934R4H8</accession>
<evidence type="ECO:0000259" key="3">
    <source>
        <dbReference type="PROSITE" id="PS50930"/>
    </source>
</evidence>
<gene>
    <name evidence="4" type="ORF">JIN84_21710</name>
</gene>
<dbReference type="PANTHER" id="PTHR37299:SF1">
    <property type="entry name" value="STAGE 0 SPORULATION PROTEIN A HOMOLOG"/>
    <property type="match status" value="1"/>
</dbReference>
<dbReference type="EMBL" id="JAENIK010000013">
    <property type="protein sequence ID" value="MBK1818253.1"/>
    <property type="molecule type" value="Genomic_DNA"/>
</dbReference>
<dbReference type="Pfam" id="PF04397">
    <property type="entry name" value="LytTR"/>
    <property type="match status" value="1"/>
</dbReference>
<proteinExistence type="predicted"/>
<dbReference type="GO" id="GO:0000156">
    <property type="term" value="F:phosphorelay response regulator activity"/>
    <property type="evidence" value="ECO:0007669"/>
    <property type="project" value="InterPro"/>
</dbReference>
<name>A0A934R4H8_9BACT</name>
<feature type="domain" description="HTH LytTR-type" evidence="3">
    <location>
        <begin position="133"/>
        <end position="239"/>
    </location>
</feature>
<dbReference type="Proteomes" id="UP000600139">
    <property type="component" value="Unassembled WGS sequence"/>
</dbReference>
<comment type="caution">
    <text evidence="4">The sequence shown here is derived from an EMBL/GenBank/DDBJ whole genome shotgun (WGS) entry which is preliminary data.</text>
</comment>
<dbReference type="SMART" id="SM00448">
    <property type="entry name" value="REC"/>
    <property type="match status" value="1"/>
</dbReference>
<protein>
    <submittedName>
        <fullName evidence="4">Response regulator transcription factor</fullName>
    </submittedName>
</protein>
<dbReference type="InterPro" id="IPR046947">
    <property type="entry name" value="LytR-like"/>
</dbReference>
<dbReference type="Gene3D" id="2.40.50.1020">
    <property type="entry name" value="LytTr DNA-binding domain"/>
    <property type="match status" value="1"/>
</dbReference>
<dbReference type="GO" id="GO:0003677">
    <property type="term" value="F:DNA binding"/>
    <property type="evidence" value="ECO:0007669"/>
    <property type="project" value="InterPro"/>
</dbReference>
<dbReference type="Gene3D" id="3.40.50.2300">
    <property type="match status" value="1"/>
</dbReference>
<evidence type="ECO:0000313" key="5">
    <source>
        <dbReference type="Proteomes" id="UP000600139"/>
    </source>
</evidence>
<dbReference type="SUPFAM" id="SSF52172">
    <property type="entry name" value="CheY-like"/>
    <property type="match status" value="1"/>
</dbReference>
<organism evidence="4 5">
    <name type="scientific">Luteolibacter yonseiensis</name>
    <dbReference type="NCBI Taxonomy" id="1144680"/>
    <lineage>
        <taxon>Bacteria</taxon>
        <taxon>Pseudomonadati</taxon>
        <taxon>Verrucomicrobiota</taxon>
        <taxon>Verrucomicrobiia</taxon>
        <taxon>Verrucomicrobiales</taxon>
        <taxon>Verrucomicrobiaceae</taxon>
        <taxon>Luteolibacter</taxon>
    </lineage>
</organism>
<dbReference type="InterPro" id="IPR001789">
    <property type="entry name" value="Sig_transdc_resp-reg_receiver"/>
</dbReference>
<dbReference type="InterPro" id="IPR007492">
    <property type="entry name" value="LytTR_DNA-bd_dom"/>
</dbReference>
<dbReference type="PANTHER" id="PTHR37299">
    <property type="entry name" value="TRANSCRIPTIONAL REGULATOR-RELATED"/>
    <property type="match status" value="1"/>
</dbReference>